<organism evidence="1 2">
    <name type="scientific">Ramlibacter tataouinensis</name>
    <dbReference type="NCBI Taxonomy" id="94132"/>
    <lineage>
        <taxon>Bacteria</taxon>
        <taxon>Pseudomonadati</taxon>
        <taxon>Pseudomonadota</taxon>
        <taxon>Betaproteobacteria</taxon>
        <taxon>Burkholderiales</taxon>
        <taxon>Comamonadaceae</taxon>
        <taxon>Ramlibacter</taxon>
    </lineage>
</organism>
<dbReference type="AlphaFoldDB" id="A0A127JW37"/>
<accession>A0A127JW37</accession>
<name>A0A127JW37_9BURK</name>
<reference evidence="1 2" key="1">
    <citation type="journal article" date="2014" name="Int. J. Syst. Evol. Microbiol.">
        <title>Ramlibacter solisilvae sp. nov., isolated from forest soil, and emended description of the genus Ramlibacter.</title>
        <authorList>
            <person name="Lee H.J."/>
            <person name="Lee S.H."/>
            <person name="Lee S.S."/>
            <person name="Lee J.S."/>
            <person name="Kim Y."/>
            <person name="Kim S.C."/>
            <person name="Jeon C.O."/>
        </authorList>
    </citation>
    <scope>NUCLEOTIDE SEQUENCE [LARGE SCALE GENOMIC DNA]</scope>
    <source>
        <strain evidence="1 2">5-10</strain>
    </source>
</reference>
<keyword evidence="2" id="KW-1185">Reference proteome</keyword>
<dbReference type="Proteomes" id="UP000070433">
    <property type="component" value="Chromosome"/>
</dbReference>
<dbReference type="RefSeq" id="WP_061501760.1">
    <property type="nucleotide sequence ID" value="NZ_CP010951.1"/>
</dbReference>
<sequence length="157" mass="17574">MPFELNHPEFSFQSQRDWQQVATGTQEAMQLHCGETLTMVTLSMDEVSPTKGDLEPFARQVLAARKRAYLEAARELMAGGQEPQVTIDRESVEPHESALGCLMSFEGMHDGKSFVGYFGVLTRRKILHVFVETPVAFLPGRRGMFQEVVAGFTPKLP</sequence>
<dbReference type="OrthoDB" id="9153202at2"/>
<gene>
    <name evidence="1" type="ORF">UC35_17010</name>
</gene>
<protein>
    <submittedName>
        <fullName evidence="1">Uncharacterized protein</fullName>
    </submittedName>
</protein>
<evidence type="ECO:0000313" key="2">
    <source>
        <dbReference type="Proteomes" id="UP000070433"/>
    </source>
</evidence>
<proteinExistence type="predicted"/>
<dbReference type="EMBL" id="CP010951">
    <property type="protein sequence ID" value="AMO24226.1"/>
    <property type="molecule type" value="Genomic_DNA"/>
</dbReference>
<evidence type="ECO:0000313" key="1">
    <source>
        <dbReference type="EMBL" id="AMO24226.1"/>
    </source>
</evidence>